<proteinExistence type="inferred from homology"/>
<dbReference type="FunFam" id="2.170.150.10:FF:000002">
    <property type="entry name" value="Translationally-controlled tumor protein homolog"/>
    <property type="match status" value="1"/>
</dbReference>
<comment type="caution">
    <text evidence="6">The sequence shown here is derived from an EMBL/GenBank/DDBJ whole genome shotgun (WGS) entry which is preliminary data.</text>
</comment>
<gene>
    <name evidence="6" type="ORF">AAG570_002041</name>
</gene>
<dbReference type="Proteomes" id="UP001558652">
    <property type="component" value="Unassembled WGS sequence"/>
</dbReference>
<dbReference type="PANTHER" id="PTHR11991">
    <property type="entry name" value="TRANSLATIONALLY CONTROLLED TUMOR PROTEIN-RELATED"/>
    <property type="match status" value="1"/>
</dbReference>
<dbReference type="Gene3D" id="2.170.150.10">
    <property type="entry name" value="Metal Binding Protein, Guanine Nucleotide Exchange Factor, Chain A"/>
    <property type="match status" value="1"/>
</dbReference>
<feature type="domain" description="TCTP" evidence="5">
    <location>
        <begin position="201"/>
        <end position="372"/>
    </location>
</feature>
<protein>
    <recommendedName>
        <fullName evidence="2">Translationally-controlled tumor protein homolog</fullName>
    </recommendedName>
</protein>
<evidence type="ECO:0000256" key="1">
    <source>
        <dbReference type="ARBA" id="ARBA00002114"/>
    </source>
</evidence>
<dbReference type="SUPFAM" id="SSF51316">
    <property type="entry name" value="Mss4-like"/>
    <property type="match status" value="1"/>
</dbReference>
<accession>A0ABD0YA94</accession>
<evidence type="ECO:0000256" key="3">
    <source>
        <dbReference type="ARBA" id="ARBA00022837"/>
    </source>
</evidence>
<dbReference type="PROSITE" id="PS51797">
    <property type="entry name" value="TCTP_3"/>
    <property type="match status" value="1"/>
</dbReference>
<evidence type="ECO:0000259" key="5">
    <source>
        <dbReference type="PROSITE" id="PS51797"/>
    </source>
</evidence>
<organism evidence="6 7">
    <name type="scientific">Ranatra chinensis</name>
    <dbReference type="NCBI Taxonomy" id="642074"/>
    <lineage>
        <taxon>Eukaryota</taxon>
        <taxon>Metazoa</taxon>
        <taxon>Ecdysozoa</taxon>
        <taxon>Arthropoda</taxon>
        <taxon>Hexapoda</taxon>
        <taxon>Insecta</taxon>
        <taxon>Pterygota</taxon>
        <taxon>Neoptera</taxon>
        <taxon>Paraneoptera</taxon>
        <taxon>Hemiptera</taxon>
        <taxon>Heteroptera</taxon>
        <taxon>Panheteroptera</taxon>
        <taxon>Nepomorpha</taxon>
        <taxon>Nepidae</taxon>
        <taxon>Ranatrinae</taxon>
        <taxon>Ranatra</taxon>
    </lineage>
</organism>
<name>A0ABD0YA94_9HEMI</name>
<keyword evidence="3" id="KW-0106">Calcium</keyword>
<keyword evidence="7" id="KW-1185">Reference proteome</keyword>
<dbReference type="PROSITE" id="PS01002">
    <property type="entry name" value="TCTP_1"/>
    <property type="match status" value="1"/>
</dbReference>
<dbReference type="PRINTS" id="PR01653">
    <property type="entry name" value="TCTPROTEIN"/>
</dbReference>
<dbReference type="InterPro" id="IPR011057">
    <property type="entry name" value="Mss4-like_sf"/>
</dbReference>
<evidence type="ECO:0000313" key="7">
    <source>
        <dbReference type="Proteomes" id="UP001558652"/>
    </source>
</evidence>
<dbReference type="PROSITE" id="PS01003">
    <property type="entry name" value="TCTP_2"/>
    <property type="match status" value="1"/>
</dbReference>
<dbReference type="InterPro" id="IPR018105">
    <property type="entry name" value="Translational_control_tumour_p"/>
</dbReference>
<dbReference type="InterPro" id="IPR018103">
    <property type="entry name" value="Translation_control_tumour_CS"/>
</dbReference>
<dbReference type="InterPro" id="IPR034737">
    <property type="entry name" value="TCTP"/>
</dbReference>
<dbReference type="InterPro" id="IPR011323">
    <property type="entry name" value="Mss4/transl-control_tumour"/>
</dbReference>
<dbReference type="AlphaFoldDB" id="A0ABD0YA94"/>
<comment type="function">
    <text evidence="1">Involved in calcium binding and microtubule stabilization.</text>
</comment>
<sequence length="372" mass="42376">MVIGRNRFGPMNSEQYTMDHMTDELYTLKQISLKSNRDKTHTCTDVRQFSKPKERSDKENEVVAKKNKSCATVAEPSANFGVRDVTLVLPLLAFQSLPSPRVEDYIPGYSGRETEGSWRKPDGSRYPRKLIKTASLNMAISRNWFNKLRARGDSPSSNLDDTGYRRGRETIPTLSFRFAQQGEVCVSVLGFSLNLSLSSTMRIYKDIFTGDEMFSDSYKMKLVDNVLYEVYAKLITRKHGDIQLDGANPSAEEAGEGTDEAVESGVDVVLNHRLCETFAFGDKKSYTAYLKDYMKKLVGKLEEKSPDEVNTFKTNMNKVMKDLLGRFKELQFFTGESMDIDGMIALLEYREIENESVPVLMFFKHGLEEEKF</sequence>
<evidence type="ECO:0000256" key="4">
    <source>
        <dbReference type="PROSITE-ProRule" id="PRU01133"/>
    </source>
</evidence>
<reference evidence="6 7" key="1">
    <citation type="submission" date="2024-07" db="EMBL/GenBank/DDBJ databases">
        <title>Chromosome-level genome assembly of the water stick insect Ranatra chinensis (Heteroptera: Nepidae).</title>
        <authorList>
            <person name="Liu X."/>
        </authorList>
    </citation>
    <scope>NUCLEOTIDE SEQUENCE [LARGE SCALE GENOMIC DNA]</scope>
    <source>
        <strain evidence="6">Cailab_2021Rc</strain>
        <tissue evidence="6">Muscle</tissue>
    </source>
</reference>
<evidence type="ECO:0000256" key="2">
    <source>
        <dbReference type="ARBA" id="ARBA00014759"/>
    </source>
</evidence>
<dbReference type="PANTHER" id="PTHR11991:SF0">
    <property type="entry name" value="TRANSLATIONALLY-CONTROLLED TUMOR PROTEIN"/>
    <property type="match status" value="1"/>
</dbReference>
<dbReference type="Pfam" id="PF00838">
    <property type="entry name" value="TCTP"/>
    <property type="match status" value="1"/>
</dbReference>
<dbReference type="EMBL" id="JBFDAA010000011">
    <property type="protein sequence ID" value="KAL1124271.1"/>
    <property type="molecule type" value="Genomic_DNA"/>
</dbReference>
<comment type="similarity">
    <text evidence="4">Belongs to the TCTP family.</text>
</comment>
<evidence type="ECO:0000313" key="6">
    <source>
        <dbReference type="EMBL" id="KAL1124271.1"/>
    </source>
</evidence>